<dbReference type="PANTHER" id="PTHR12782:SF5">
    <property type="entry name" value="PROSTAGLANDIN E SYNTHASE 2"/>
    <property type="match status" value="1"/>
</dbReference>
<gene>
    <name evidence="2" type="ORF">GUITHDRAFT_112016</name>
</gene>
<dbReference type="OMA" id="YTRMENT"/>
<dbReference type="PaxDb" id="55529-EKX41874"/>
<dbReference type="OrthoDB" id="423541at2759"/>
<protein>
    <recommendedName>
        <fullName evidence="1">GST C-terminal domain-containing protein</fullName>
    </recommendedName>
</protein>
<evidence type="ECO:0000259" key="1">
    <source>
        <dbReference type="PROSITE" id="PS50405"/>
    </source>
</evidence>
<name>L1J166_GUITC</name>
<dbReference type="KEGG" id="gtt:GUITHDRAFT_112016"/>
<dbReference type="PANTHER" id="PTHR12782">
    <property type="entry name" value="MICROSOMAL PROSTAGLANDIN E SYNTHASE-2"/>
    <property type="match status" value="1"/>
</dbReference>
<dbReference type="SUPFAM" id="SSF47616">
    <property type="entry name" value="GST C-terminal domain-like"/>
    <property type="match status" value="1"/>
</dbReference>
<dbReference type="HOGENOM" id="CLU_1017226_0_0_1"/>
<dbReference type="AlphaFoldDB" id="L1J166"/>
<dbReference type="EMBL" id="JH993020">
    <property type="protein sequence ID" value="EKX41874.1"/>
    <property type="molecule type" value="Genomic_DNA"/>
</dbReference>
<dbReference type="STRING" id="905079.L1J166"/>
<dbReference type="PROSITE" id="PS50405">
    <property type="entry name" value="GST_CTER"/>
    <property type="match status" value="1"/>
</dbReference>
<dbReference type="Gene3D" id="1.20.1050.10">
    <property type="match status" value="1"/>
</dbReference>
<sequence length="274" mass="30219">MAAYYGTRALAGAAMMAASVKMARSEHSGPAPAPPSQQTIPGSVELHCSPLSPSCSTVTAFFRKLKVDCKVVDISPLKGYEIKKAVVDGQEVSNIKQLVRDMHHARASSHPFPPLERAEEDQWCEWAEKVLHPNVEINLFRSPADSKQSMESVIERMGVTGMNSTLLRNVGSLYLYMTAKFTKRKIIQKAKGEESVSLNDKSALRIALNSFLEQWMSAVGNREMMGGAEPNLADLAVFGVLRSVEGSETFREVLEQTRVSSWYHRVAAATNMDK</sequence>
<dbReference type="GO" id="GO:0005739">
    <property type="term" value="C:mitochondrion"/>
    <property type="evidence" value="ECO:0007669"/>
    <property type="project" value="TreeGrafter"/>
</dbReference>
<dbReference type="Proteomes" id="UP000011087">
    <property type="component" value="Unassembled WGS sequence"/>
</dbReference>
<evidence type="ECO:0000313" key="2">
    <source>
        <dbReference type="EMBL" id="EKX41874.1"/>
    </source>
</evidence>
<accession>L1J166</accession>
<dbReference type="GeneID" id="17298534"/>
<dbReference type="InterPro" id="IPR010987">
    <property type="entry name" value="Glutathione-S-Trfase_C-like"/>
</dbReference>
<reference evidence="4" key="2">
    <citation type="submission" date="2012-11" db="EMBL/GenBank/DDBJ databases">
        <authorList>
            <person name="Kuo A."/>
            <person name="Curtis B.A."/>
            <person name="Tanifuji G."/>
            <person name="Burki F."/>
            <person name="Gruber A."/>
            <person name="Irimia M."/>
            <person name="Maruyama S."/>
            <person name="Arias M.C."/>
            <person name="Ball S.G."/>
            <person name="Gile G.H."/>
            <person name="Hirakawa Y."/>
            <person name="Hopkins J.F."/>
            <person name="Rensing S.A."/>
            <person name="Schmutz J."/>
            <person name="Symeonidi A."/>
            <person name="Elias M."/>
            <person name="Eveleigh R.J."/>
            <person name="Herman E.K."/>
            <person name="Klute M.J."/>
            <person name="Nakayama T."/>
            <person name="Obornik M."/>
            <person name="Reyes-Prieto A."/>
            <person name="Armbrust E.V."/>
            <person name="Aves S.J."/>
            <person name="Beiko R.G."/>
            <person name="Coutinho P."/>
            <person name="Dacks J.B."/>
            <person name="Durnford D.G."/>
            <person name="Fast N.M."/>
            <person name="Green B.R."/>
            <person name="Grisdale C."/>
            <person name="Hempe F."/>
            <person name="Henrissat B."/>
            <person name="Hoppner M.P."/>
            <person name="Ishida K.-I."/>
            <person name="Kim E."/>
            <person name="Koreny L."/>
            <person name="Kroth P.G."/>
            <person name="Liu Y."/>
            <person name="Malik S.-B."/>
            <person name="Maier U.G."/>
            <person name="McRose D."/>
            <person name="Mock T."/>
            <person name="Neilson J.A."/>
            <person name="Onodera N.T."/>
            <person name="Poole A.M."/>
            <person name="Pritham E.J."/>
            <person name="Richards T.A."/>
            <person name="Rocap G."/>
            <person name="Roy S.W."/>
            <person name="Sarai C."/>
            <person name="Schaack S."/>
            <person name="Shirato S."/>
            <person name="Slamovits C.H."/>
            <person name="Spencer D.F."/>
            <person name="Suzuki S."/>
            <person name="Worden A.Z."/>
            <person name="Zauner S."/>
            <person name="Barry K."/>
            <person name="Bell C."/>
            <person name="Bharti A.K."/>
            <person name="Crow J.A."/>
            <person name="Grimwood J."/>
            <person name="Kramer R."/>
            <person name="Lindquist E."/>
            <person name="Lucas S."/>
            <person name="Salamov A."/>
            <person name="McFadden G.I."/>
            <person name="Lane C.E."/>
            <person name="Keeling P.J."/>
            <person name="Gray M.W."/>
            <person name="Grigoriev I.V."/>
            <person name="Archibald J.M."/>
        </authorList>
    </citation>
    <scope>NUCLEOTIDE SEQUENCE</scope>
    <source>
        <strain evidence="4">CCMP2712</strain>
    </source>
</reference>
<dbReference type="EnsemblProtists" id="EKX41874">
    <property type="protein sequence ID" value="EKX41874"/>
    <property type="gene ID" value="GUITHDRAFT_112016"/>
</dbReference>
<keyword evidence="4" id="KW-1185">Reference proteome</keyword>
<feature type="domain" description="GST C-terminal" evidence="1">
    <location>
        <begin position="113"/>
        <end position="274"/>
    </location>
</feature>
<organism evidence="2">
    <name type="scientific">Guillardia theta (strain CCMP2712)</name>
    <name type="common">Cryptophyte</name>
    <dbReference type="NCBI Taxonomy" id="905079"/>
    <lineage>
        <taxon>Eukaryota</taxon>
        <taxon>Cryptophyceae</taxon>
        <taxon>Pyrenomonadales</taxon>
        <taxon>Geminigeraceae</taxon>
        <taxon>Guillardia</taxon>
    </lineage>
</organism>
<proteinExistence type="predicted"/>
<dbReference type="RefSeq" id="XP_005828854.1">
    <property type="nucleotide sequence ID" value="XM_005828797.1"/>
</dbReference>
<dbReference type="eggNOG" id="KOG3029">
    <property type="taxonomic scope" value="Eukaryota"/>
</dbReference>
<reference evidence="3" key="3">
    <citation type="submission" date="2016-03" db="UniProtKB">
        <authorList>
            <consortium name="EnsemblProtists"/>
        </authorList>
    </citation>
    <scope>IDENTIFICATION</scope>
</reference>
<reference evidence="2 4" key="1">
    <citation type="journal article" date="2012" name="Nature">
        <title>Algal genomes reveal evolutionary mosaicism and the fate of nucleomorphs.</title>
        <authorList>
            <consortium name="DOE Joint Genome Institute"/>
            <person name="Curtis B.A."/>
            <person name="Tanifuji G."/>
            <person name="Burki F."/>
            <person name="Gruber A."/>
            <person name="Irimia M."/>
            <person name="Maruyama S."/>
            <person name="Arias M.C."/>
            <person name="Ball S.G."/>
            <person name="Gile G.H."/>
            <person name="Hirakawa Y."/>
            <person name="Hopkins J.F."/>
            <person name="Kuo A."/>
            <person name="Rensing S.A."/>
            <person name="Schmutz J."/>
            <person name="Symeonidi A."/>
            <person name="Elias M."/>
            <person name="Eveleigh R.J."/>
            <person name="Herman E.K."/>
            <person name="Klute M.J."/>
            <person name="Nakayama T."/>
            <person name="Obornik M."/>
            <person name="Reyes-Prieto A."/>
            <person name="Armbrust E.V."/>
            <person name="Aves S.J."/>
            <person name="Beiko R.G."/>
            <person name="Coutinho P."/>
            <person name="Dacks J.B."/>
            <person name="Durnford D.G."/>
            <person name="Fast N.M."/>
            <person name="Green B.R."/>
            <person name="Grisdale C.J."/>
            <person name="Hempel F."/>
            <person name="Henrissat B."/>
            <person name="Hoppner M.P."/>
            <person name="Ishida K."/>
            <person name="Kim E."/>
            <person name="Koreny L."/>
            <person name="Kroth P.G."/>
            <person name="Liu Y."/>
            <person name="Malik S.B."/>
            <person name="Maier U.G."/>
            <person name="McRose D."/>
            <person name="Mock T."/>
            <person name="Neilson J.A."/>
            <person name="Onodera N.T."/>
            <person name="Poole A.M."/>
            <person name="Pritham E.J."/>
            <person name="Richards T.A."/>
            <person name="Rocap G."/>
            <person name="Roy S.W."/>
            <person name="Sarai C."/>
            <person name="Schaack S."/>
            <person name="Shirato S."/>
            <person name="Slamovits C.H."/>
            <person name="Spencer D.F."/>
            <person name="Suzuki S."/>
            <person name="Worden A.Z."/>
            <person name="Zauner S."/>
            <person name="Barry K."/>
            <person name="Bell C."/>
            <person name="Bharti A.K."/>
            <person name="Crow J.A."/>
            <person name="Grimwood J."/>
            <person name="Kramer R."/>
            <person name="Lindquist E."/>
            <person name="Lucas S."/>
            <person name="Salamov A."/>
            <person name="McFadden G.I."/>
            <person name="Lane C.E."/>
            <person name="Keeling P.J."/>
            <person name="Gray M.W."/>
            <person name="Grigoriev I.V."/>
            <person name="Archibald J.M."/>
        </authorList>
    </citation>
    <scope>NUCLEOTIDE SEQUENCE</scope>
    <source>
        <strain evidence="2 4">CCMP2712</strain>
    </source>
</reference>
<evidence type="ECO:0000313" key="4">
    <source>
        <dbReference type="Proteomes" id="UP000011087"/>
    </source>
</evidence>
<dbReference type="InterPro" id="IPR036282">
    <property type="entry name" value="Glutathione-S-Trfase_C_sf"/>
</dbReference>
<evidence type="ECO:0000313" key="3">
    <source>
        <dbReference type="EnsemblProtists" id="EKX41874"/>
    </source>
</evidence>